<reference evidence="1" key="2">
    <citation type="submission" date="2020-05" db="UniProtKB">
        <authorList>
            <consortium name="EnsemblMetazoa"/>
        </authorList>
    </citation>
    <scope>IDENTIFICATION</scope>
    <source>
        <strain evidence="1">IAEA</strain>
    </source>
</reference>
<protein>
    <submittedName>
        <fullName evidence="1">Uncharacterized protein</fullName>
    </submittedName>
</protein>
<evidence type="ECO:0000313" key="1">
    <source>
        <dbReference type="EnsemblMetazoa" id="GPAI009778-PA"/>
    </source>
</evidence>
<sequence>MGKIKGTRMGRAYVKISCTAVAHFTSQQLTNVKTTKTNNRNKITIGHRIQVEFSKQLTIENKPETIQTINAKLTLPVYMRTPVGDTNMPEPIIEPTITVQPLIRLIFAFNVTSPPPPSSPSEPLLIGLVFVSPSPFIIEFLGDDDEVLRFKDSVSIFVYYLIC</sequence>
<dbReference type="VEuPathDB" id="VectorBase:GPAI009778"/>
<reference evidence="2" key="1">
    <citation type="submission" date="2014-03" db="EMBL/GenBank/DDBJ databases">
        <authorList>
            <person name="Aksoy S."/>
            <person name="Warren W."/>
            <person name="Wilson R.K."/>
        </authorList>
    </citation>
    <scope>NUCLEOTIDE SEQUENCE [LARGE SCALE GENOMIC DNA]</scope>
    <source>
        <strain evidence="2">IAEA</strain>
    </source>
</reference>
<proteinExistence type="predicted"/>
<dbReference type="AlphaFoldDB" id="A0A1A9ZBN9"/>
<name>A0A1A9ZBN9_GLOPL</name>
<keyword evidence="2" id="KW-1185">Reference proteome</keyword>
<accession>A0A1A9ZBN9</accession>
<dbReference type="EnsemblMetazoa" id="GPAI009778-RA">
    <property type="protein sequence ID" value="GPAI009778-PA"/>
    <property type="gene ID" value="GPAI009778"/>
</dbReference>
<dbReference type="Proteomes" id="UP000092445">
    <property type="component" value="Unassembled WGS sequence"/>
</dbReference>
<evidence type="ECO:0000313" key="2">
    <source>
        <dbReference type="Proteomes" id="UP000092445"/>
    </source>
</evidence>
<organism evidence="1 2">
    <name type="scientific">Glossina pallidipes</name>
    <name type="common">Tsetse fly</name>
    <dbReference type="NCBI Taxonomy" id="7398"/>
    <lineage>
        <taxon>Eukaryota</taxon>
        <taxon>Metazoa</taxon>
        <taxon>Ecdysozoa</taxon>
        <taxon>Arthropoda</taxon>
        <taxon>Hexapoda</taxon>
        <taxon>Insecta</taxon>
        <taxon>Pterygota</taxon>
        <taxon>Neoptera</taxon>
        <taxon>Endopterygota</taxon>
        <taxon>Diptera</taxon>
        <taxon>Brachycera</taxon>
        <taxon>Muscomorpha</taxon>
        <taxon>Hippoboscoidea</taxon>
        <taxon>Glossinidae</taxon>
        <taxon>Glossina</taxon>
    </lineage>
</organism>